<dbReference type="Proteomes" id="UP000314294">
    <property type="component" value="Unassembled WGS sequence"/>
</dbReference>
<proteinExistence type="predicted"/>
<feature type="compositionally biased region" description="Basic and acidic residues" evidence="1">
    <location>
        <begin position="30"/>
        <end position="56"/>
    </location>
</feature>
<comment type="caution">
    <text evidence="2">The sequence shown here is derived from an EMBL/GenBank/DDBJ whole genome shotgun (WGS) entry which is preliminary data.</text>
</comment>
<protein>
    <submittedName>
        <fullName evidence="2">Uncharacterized protein</fullName>
    </submittedName>
</protein>
<gene>
    <name evidence="2" type="ORF">EYF80_053027</name>
</gene>
<organism evidence="2 3">
    <name type="scientific">Liparis tanakae</name>
    <name type="common">Tanaka's snailfish</name>
    <dbReference type="NCBI Taxonomy" id="230148"/>
    <lineage>
        <taxon>Eukaryota</taxon>
        <taxon>Metazoa</taxon>
        <taxon>Chordata</taxon>
        <taxon>Craniata</taxon>
        <taxon>Vertebrata</taxon>
        <taxon>Euteleostomi</taxon>
        <taxon>Actinopterygii</taxon>
        <taxon>Neopterygii</taxon>
        <taxon>Teleostei</taxon>
        <taxon>Neoteleostei</taxon>
        <taxon>Acanthomorphata</taxon>
        <taxon>Eupercaria</taxon>
        <taxon>Perciformes</taxon>
        <taxon>Cottioidei</taxon>
        <taxon>Cottales</taxon>
        <taxon>Liparidae</taxon>
        <taxon>Liparis</taxon>
    </lineage>
</organism>
<reference evidence="2 3" key="1">
    <citation type="submission" date="2019-03" db="EMBL/GenBank/DDBJ databases">
        <title>First draft genome of Liparis tanakae, snailfish: a comprehensive survey of snailfish specific genes.</title>
        <authorList>
            <person name="Kim W."/>
            <person name="Song I."/>
            <person name="Jeong J.-H."/>
            <person name="Kim D."/>
            <person name="Kim S."/>
            <person name="Ryu S."/>
            <person name="Song J.Y."/>
            <person name="Lee S.K."/>
        </authorList>
    </citation>
    <scope>NUCLEOTIDE SEQUENCE [LARGE SCALE GENOMIC DNA]</scope>
    <source>
        <tissue evidence="2">Muscle</tissue>
    </source>
</reference>
<keyword evidence="3" id="KW-1185">Reference proteome</keyword>
<accession>A0A4Z2F6M2</accession>
<evidence type="ECO:0000313" key="2">
    <source>
        <dbReference type="EMBL" id="TNN36807.1"/>
    </source>
</evidence>
<dbReference type="AlphaFoldDB" id="A0A4Z2F6M2"/>
<evidence type="ECO:0000313" key="3">
    <source>
        <dbReference type="Proteomes" id="UP000314294"/>
    </source>
</evidence>
<feature type="compositionally biased region" description="Acidic residues" evidence="1">
    <location>
        <begin position="12"/>
        <end position="29"/>
    </location>
</feature>
<evidence type="ECO:0000256" key="1">
    <source>
        <dbReference type="SAM" id="MobiDB-lite"/>
    </source>
</evidence>
<dbReference type="EMBL" id="SRLO01001569">
    <property type="protein sequence ID" value="TNN36807.1"/>
    <property type="molecule type" value="Genomic_DNA"/>
</dbReference>
<feature type="region of interest" description="Disordered" evidence="1">
    <location>
        <begin position="1"/>
        <end position="77"/>
    </location>
</feature>
<sequence>MGKVQVQRGKEQEEEEEEEEENEKEEEEERGLRMEGRRCHKPRPSDLHPLEQDLPRGCHGSVSRLPRNLLPKDKDSSCFAPRSHRLCQKKHPLIS</sequence>
<name>A0A4Z2F6M2_9TELE</name>